<organism evidence="1 2">
    <name type="scientific">Zunongwangia profunda (strain DSM 18752 / CCTCC AB 206139 / SM-A87)</name>
    <name type="common">Wangia profunda</name>
    <dbReference type="NCBI Taxonomy" id="655815"/>
    <lineage>
        <taxon>Bacteria</taxon>
        <taxon>Pseudomonadati</taxon>
        <taxon>Bacteroidota</taxon>
        <taxon>Flavobacteriia</taxon>
        <taxon>Flavobacteriales</taxon>
        <taxon>Flavobacteriaceae</taxon>
        <taxon>Zunongwangia</taxon>
    </lineage>
</organism>
<proteinExistence type="predicted"/>
<dbReference type="EMBL" id="CP001650">
    <property type="protein sequence ID" value="ADF54838.1"/>
    <property type="molecule type" value="Genomic_DNA"/>
</dbReference>
<dbReference type="HOGENOM" id="CLU_3241833_0_0_10"/>
<dbReference type="Proteomes" id="UP000001654">
    <property type="component" value="Chromosome"/>
</dbReference>
<evidence type="ECO:0000313" key="2">
    <source>
        <dbReference type="Proteomes" id="UP000001654"/>
    </source>
</evidence>
<evidence type="ECO:0000313" key="1">
    <source>
        <dbReference type="EMBL" id="ADF54838.1"/>
    </source>
</evidence>
<protein>
    <submittedName>
        <fullName evidence="1">Uncharacterized protein</fullName>
    </submittedName>
</protein>
<dbReference type="AlphaFoldDB" id="D5BDD2"/>
<keyword evidence="2" id="KW-1185">Reference proteome</keyword>
<dbReference type="STRING" id="655815.ZPR_4537"/>
<name>D5BDD2_ZUNPS</name>
<dbReference type="KEGG" id="zpr:ZPR_4537"/>
<accession>D5BDD2</accession>
<sequence>MYSGINGENDNLKRINTEAIKPITYIKLKAFIVLMDDLDSFML</sequence>
<reference evidence="1 2" key="1">
    <citation type="journal article" date="2010" name="BMC Genomics">
        <title>The complete genome of Zunongwangia profunda SM-A87 reveals its adaptation to the deep-sea environment and ecological role in sedimentary organic nitrogen degradation.</title>
        <authorList>
            <person name="Qin Q.L."/>
            <person name="Zhang X.Y."/>
            <person name="Wang X.M."/>
            <person name="Liu G.M."/>
            <person name="Chen X.L."/>
            <person name="Xie B.B."/>
            <person name="Dang H.Y."/>
            <person name="Zhou B.C."/>
            <person name="Yu J."/>
            <person name="Zhang Y.Z."/>
        </authorList>
    </citation>
    <scope>NUCLEOTIDE SEQUENCE [LARGE SCALE GENOMIC DNA]</scope>
    <source>
        <strain evidence="2">DSM 18752 / CCTCC AB 206139 / SM-A87</strain>
    </source>
</reference>
<gene>
    <name evidence="1" type="ordered locus">ZPR_4537</name>
</gene>